<gene>
    <name evidence="3" type="ORF">ACFQ21_00700</name>
</gene>
<dbReference type="Proteomes" id="UP001597112">
    <property type="component" value="Unassembled WGS sequence"/>
</dbReference>
<evidence type="ECO:0000313" key="4">
    <source>
        <dbReference type="Proteomes" id="UP001597112"/>
    </source>
</evidence>
<name>A0ABW3JYC8_9BACT</name>
<feature type="coiled-coil region" evidence="1">
    <location>
        <begin position="132"/>
        <end position="172"/>
    </location>
</feature>
<evidence type="ECO:0000259" key="2">
    <source>
        <dbReference type="Pfam" id="PF05235"/>
    </source>
</evidence>
<dbReference type="InterPro" id="IPR038186">
    <property type="entry name" value="CHAD_dom_sf"/>
</dbReference>
<comment type="caution">
    <text evidence="3">The sequence shown here is derived from an EMBL/GenBank/DDBJ whole genome shotgun (WGS) entry which is preliminary data.</text>
</comment>
<accession>A0ABW3JYC8</accession>
<evidence type="ECO:0000313" key="3">
    <source>
        <dbReference type="EMBL" id="MFD0997797.1"/>
    </source>
</evidence>
<reference evidence="4" key="1">
    <citation type="journal article" date="2019" name="Int. J. Syst. Evol. Microbiol.">
        <title>The Global Catalogue of Microorganisms (GCM) 10K type strain sequencing project: providing services to taxonomists for standard genome sequencing and annotation.</title>
        <authorList>
            <consortium name="The Broad Institute Genomics Platform"/>
            <consortium name="The Broad Institute Genome Sequencing Center for Infectious Disease"/>
            <person name="Wu L."/>
            <person name="Ma J."/>
        </authorList>
    </citation>
    <scope>NUCLEOTIDE SEQUENCE [LARGE SCALE GENOMIC DNA]</scope>
    <source>
        <strain evidence="4">CCUG 58938</strain>
    </source>
</reference>
<sequence length="271" mass="32269">MQTVIASENHGIDLKKTRKEFKKCLDEVYRHFYLDDNCSADVVHELRVNVKRIDALISLLRSDGVQLSCKKLKAFRTLFNMAGRLRTRQIEFDTVSKYFTSDSVNPNYLHQIHEEKSKRLKKYVAFIGKGPSKKLTRGIEILKKEIKNLRSNQILRYEHAEEKRLLKRLKRQIFREQELHMIRKDLKRYYLTLKMSGQPNDFTEKLQELLGGWHDHQIAFDHVIRAIYTSNCTPAENEPVKKMKYSLINDKERLYEEIVSFYVSNIHYRDT</sequence>
<dbReference type="Gene3D" id="1.40.20.10">
    <property type="entry name" value="CHAD domain"/>
    <property type="match status" value="1"/>
</dbReference>
<dbReference type="RefSeq" id="WP_377573385.1">
    <property type="nucleotide sequence ID" value="NZ_JBHTKA010000001.1"/>
</dbReference>
<organism evidence="3 4">
    <name type="scientific">Ohtaekwangia kribbensis</name>
    <dbReference type="NCBI Taxonomy" id="688913"/>
    <lineage>
        <taxon>Bacteria</taxon>
        <taxon>Pseudomonadati</taxon>
        <taxon>Bacteroidota</taxon>
        <taxon>Cytophagia</taxon>
        <taxon>Cytophagales</taxon>
        <taxon>Fulvivirgaceae</taxon>
        <taxon>Ohtaekwangia</taxon>
    </lineage>
</organism>
<dbReference type="InterPro" id="IPR007899">
    <property type="entry name" value="CHAD_dom"/>
</dbReference>
<proteinExistence type="predicted"/>
<feature type="domain" description="CHAD" evidence="2">
    <location>
        <begin position="38"/>
        <end position="217"/>
    </location>
</feature>
<dbReference type="Pfam" id="PF05235">
    <property type="entry name" value="CHAD"/>
    <property type="match status" value="1"/>
</dbReference>
<keyword evidence="1" id="KW-0175">Coiled coil</keyword>
<dbReference type="EMBL" id="JBHTKA010000001">
    <property type="protein sequence ID" value="MFD0997797.1"/>
    <property type="molecule type" value="Genomic_DNA"/>
</dbReference>
<keyword evidence="4" id="KW-1185">Reference proteome</keyword>
<evidence type="ECO:0000256" key="1">
    <source>
        <dbReference type="SAM" id="Coils"/>
    </source>
</evidence>
<protein>
    <submittedName>
        <fullName evidence="3">CHAD domain-containing protein</fullName>
    </submittedName>
</protein>